<feature type="non-terminal residue" evidence="2">
    <location>
        <position position="211"/>
    </location>
</feature>
<comment type="caution">
    <text evidence="2">The sequence shown here is derived from an EMBL/GenBank/DDBJ whole genome shotgun (WGS) entry which is preliminary data.</text>
</comment>
<reference evidence="2 3" key="1">
    <citation type="journal article" date="2023" name="Sci. Data">
        <title>Genome assembly of the Korean intertidal mud-creeper Batillaria attramentaria.</title>
        <authorList>
            <person name="Patra A.K."/>
            <person name="Ho P.T."/>
            <person name="Jun S."/>
            <person name="Lee S.J."/>
            <person name="Kim Y."/>
            <person name="Won Y.J."/>
        </authorList>
    </citation>
    <scope>NUCLEOTIDE SEQUENCE [LARGE SCALE GENOMIC DNA]</scope>
    <source>
        <strain evidence="2">Wonlab-2016</strain>
    </source>
</reference>
<keyword evidence="3" id="KW-1185">Reference proteome</keyword>
<name>A0ABD0JZE0_9CAEN</name>
<feature type="region of interest" description="Disordered" evidence="1">
    <location>
        <begin position="1"/>
        <end position="27"/>
    </location>
</feature>
<accession>A0ABD0JZE0</accession>
<dbReference type="AlphaFoldDB" id="A0ABD0JZE0"/>
<proteinExistence type="predicted"/>
<organism evidence="2 3">
    <name type="scientific">Batillaria attramentaria</name>
    <dbReference type="NCBI Taxonomy" id="370345"/>
    <lineage>
        <taxon>Eukaryota</taxon>
        <taxon>Metazoa</taxon>
        <taxon>Spiralia</taxon>
        <taxon>Lophotrochozoa</taxon>
        <taxon>Mollusca</taxon>
        <taxon>Gastropoda</taxon>
        <taxon>Caenogastropoda</taxon>
        <taxon>Sorbeoconcha</taxon>
        <taxon>Cerithioidea</taxon>
        <taxon>Batillariidae</taxon>
        <taxon>Batillaria</taxon>
    </lineage>
</organism>
<evidence type="ECO:0000313" key="3">
    <source>
        <dbReference type="Proteomes" id="UP001519460"/>
    </source>
</evidence>
<sequence>MAAAPFVVGRPDQSTDPFSSPFSSPGVGLRHRDYGLRRARTTLSTEITPAHTAVTNAREAATSSIGAWPRVVVRDVTGRTLDTFTTLQDAIYRASWTVKTRHEWPVTPLEWRLPKAPVPSKPDFSRAGTLPRAVTSYSLHLGRSYRTEVQSAPVRPVLTKPQCALRALGSSNQRGQLLPAGCDVTSLYRADQIQYMAVLVVKVVKLYLLHA</sequence>
<gene>
    <name evidence="2" type="ORF">BaRGS_00028650</name>
</gene>
<protein>
    <submittedName>
        <fullName evidence="2">Uncharacterized protein</fullName>
    </submittedName>
</protein>
<evidence type="ECO:0000313" key="2">
    <source>
        <dbReference type="EMBL" id="KAK7480090.1"/>
    </source>
</evidence>
<dbReference type="EMBL" id="JACVVK020000288">
    <property type="protein sequence ID" value="KAK7480090.1"/>
    <property type="molecule type" value="Genomic_DNA"/>
</dbReference>
<dbReference type="Proteomes" id="UP001519460">
    <property type="component" value="Unassembled WGS sequence"/>
</dbReference>
<evidence type="ECO:0000256" key="1">
    <source>
        <dbReference type="SAM" id="MobiDB-lite"/>
    </source>
</evidence>